<dbReference type="SUPFAM" id="SSF57850">
    <property type="entry name" value="RING/U-box"/>
    <property type="match status" value="1"/>
</dbReference>
<organism evidence="6 7">
    <name type="scientific">Varanus komodoensis</name>
    <name type="common">Komodo dragon</name>
    <dbReference type="NCBI Taxonomy" id="61221"/>
    <lineage>
        <taxon>Eukaryota</taxon>
        <taxon>Metazoa</taxon>
        <taxon>Chordata</taxon>
        <taxon>Craniata</taxon>
        <taxon>Vertebrata</taxon>
        <taxon>Euteleostomi</taxon>
        <taxon>Lepidosauria</taxon>
        <taxon>Squamata</taxon>
        <taxon>Bifurcata</taxon>
        <taxon>Unidentata</taxon>
        <taxon>Episquamata</taxon>
        <taxon>Toxicofera</taxon>
        <taxon>Anguimorpha</taxon>
        <taxon>Paleoanguimorpha</taxon>
        <taxon>Varanoidea</taxon>
        <taxon>Varanidae</taxon>
        <taxon>Varanus</taxon>
    </lineage>
</organism>
<dbReference type="GO" id="GO:0008270">
    <property type="term" value="F:zinc ion binding"/>
    <property type="evidence" value="ECO:0007669"/>
    <property type="project" value="UniProtKB-KW"/>
</dbReference>
<evidence type="ECO:0000313" key="7">
    <source>
        <dbReference type="Proteomes" id="UP000694545"/>
    </source>
</evidence>
<dbReference type="Proteomes" id="UP000694545">
    <property type="component" value="Unplaced"/>
</dbReference>
<dbReference type="SMART" id="SM00336">
    <property type="entry name" value="BBOX"/>
    <property type="match status" value="1"/>
</dbReference>
<keyword evidence="1" id="KW-0479">Metal-binding</keyword>
<evidence type="ECO:0000256" key="2">
    <source>
        <dbReference type="ARBA" id="ARBA00022771"/>
    </source>
</evidence>
<reference evidence="6" key="1">
    <citation type="submission" date="2025-08" db="UniProtKB">
        <authorList>
            <consortium name="Ensembl"/>
        </authorList>
    </citation>
    <scope>IDENTIFICATION</scope>
</reference>
<evidence type="ECO:0000256" key="1">
    <source>
        <dbReference type="ARBA" id="ARBA00022723"/>
    </source>
</evidence>
<dbReference type="PANTHER" id="PTHR24103">
    <property type="entry name" value="E3 UBIQUITIN-PROTEIN LIGASE TRIM"/>
    <property type="match status" value="1"/>
</dbReference>
<dbReference type="InterPro" id="IPR050143">
    <property type="entry name" value="TRIM/RBCC"/>
</dbReference>
<keyword evidence="3" id="KW-0862">Zinc</keyword>
<dbReference type="Gene3D" id="3.30.40.10">
    <property type="entry name" value="Zinc/RING finger domain, C3HC4 (zinc finger)"/>
    <property type="match status" value="1"/>
</dbReference>
<keyword evidence="2 4" id="KW-0863">Zinc-finger</keyword>
<protein>
    <recommendedName>
        <fullName evidence="5">B box-type domain-containing protein</fullName>
    </recommendedName>
</protein>
<keyword evidence="7" id="KW-1185">Reference proteome</keyword>
<feature type="domain" description="B box-type" evidence="5">
    <location>
        <begin position="74"/>
        <end position="115"/>
    </location>
</feature>
<dbReference type="AlphaFoldDB" id="A0A8D2J0J3"/>
<accession>A0A8D2J0J3</accession>
<proteinExistence type="predicted"/>
<dbReference type="Pfam" id="PF00643">
    <property type="entry name" value="zf-B_box"/>
    <property type="match status" value="1"/>
</dbReference>
<evidence type="ECO:0000256" key="4">
    <source>
        <dbReference type="PROSITE-ProRule" id="PRU00024"/>
    </source>
</evidence>
<dbReference type="Gene3D" id="3.30.160.60">
    <property type="entry name" value="Classic Zinc Finger"/>
    <property type="match status" value="1"/>
</dbReference>
<dbReference type="InterPro" id="IPR000315">
    <property type="entry name" value="Znf_B-box"/>
</dbReference>
<dbReference type="SUPFAM" id="SSF57845">
    <property type="entry name" value="B-box zinc-binding domain"/>
    <property type="match status" value="1"/>
</dbReference>
<dbReference type="InterPro" id="IPR013083">
    <property type="entry name" value="Znf_RING/FYVE/PHD"/>
</dbReference>
<sequence>MHHFPDLNSTENNTVRSPCLYSAIQPCGHSFCQECSSRFWGEELQGKVSCCHCKDFLLNSKPGSEEVLGKMEGTANSVCETHKEGLNFFCVEDQIPLCSVCRKSWDHASHTVVPENQARKMDSRVSENETLRAKGPMHKQGSNSPSLATSITSCHWPLLCSLPSSEPRRLELGQLGKWLCAQGAALGCIAVWRLTTFPHGVFVVSP</sequence>
<name>A0A8D2J0J3_VARKO</name>
<reference evidence="6" key="2">
    <citation type="submission" date="2025-09" db="UniProtKB">
        <authorList>
            <consortium name="Ensembl"/>
        </authorList>
    </citation>
    <scope>IDENTIFICATION</scope>
</reference>
<evidence type="ECO:0000259" key="5">
    <source>
        <dbReference type="PROSITE" id="PS50119"/>
    </source>
</evidence>
<dbReference type="PROSITE" id="PS50119">
    <property type="entry name" value="ZF_BBOX"/>
    <property type="match status" value="1"/>
</dbReference>
<evidence type="ECO:0000256" key="3">
    <source>
        <dbReference type="ARBA" id="ARBA00022833"/>
    </source>
</evidence>
<dbReference type="Ensembl" id="ENSVKKT00000008746.1">
    <property type="protein sequence ID" value="ENSVKKP00000008527.1"/>
    <property type="gene ID" value="ENSVKKG00000006063.1"/>
</dbReference>
<evidence type="ECO:0000313" key="6">
    <source>
        <dbReference type="Ensembl" id="ENSVKKP00000008527.1"/>
    </source>
</evidence>